<accession>F0ZFW5</accession>
<keyword evidence="1" id="KW-0472">Membrane</keyword>
<organism evidence="3 4">
    <name type="scientific">Dictyostelium purpureum</name>
    <name type="common">Slime mold</name>
    <dbReference type="NCBI Taxonomy" id="5786"/>
    <lineage>
        <taxon>Eukaryota</taxon>
        <taxon>Amoebozoa</taxon>
        <taxon>Evosea</taxon>
        <taxon>Eumycetozoa</taxon>
        <taxon>Dictyostelia</taxon>
        <taxon>Dictyosteliales</taxon>
        <taxon>Dictyosteliaceae</taxon>
        <taxon>Dictyostelium</taxon>
    </lineage>
</organism>
<name>F0ZFW5_DICPU</name>
<dbReference type="InParanoid" id="F0ZFW5"/>
<keyword evidence="4" id="KW-1185">Reference proteome</keyword>
<sequence length="121" mass="14105">MGYGIVAFVLFVVSLIPNPNKSQPSTITNSSEKVVIIESYPMVPRIWENLNYSGYLKFRPYIANMKYISIYLLYLVVSFLPYYSINYFDFYNDQLNSISPIQNNLQPLDGFISLYDQLMKD</sequence>
<keyword evidence="1" id="KW-0812">Transmembrane</keyword>
<dbReference type="EMBL" id="GL871006">
    <property type="protein sequence ID" value="EGC37185.1"/>
    <property type="molecule type" value="Genomic_DNA"/>
</dbReference>
<evidence type="ECO:0000313" key="4">
    <source>
        <dbReference type="Proteomes" id="UP000001064"/>
    </source>
</evidence>
<dbReference type="GeneID" id="10503687"/>
<proteinExistence type="predicted"/>
<dbReference type="AlphaFoldDB" id="F0ZFW5"/>
<dbReference type="RefSeq" id="XP_003286313.1">
    <property type="nucleotide sequence ID" value="XM_003286265.1"/>
</dbReference>
<keyword evidence="2" id="KW-0732">Signal</keyword>
<feature type="chain" id="PRO_5003263604" evidence="2">
    <location>
        <begin position="23"/>
        <end position="121"/>
    </location>
</feature>
<gene>
    <name evidence="3" type="ORF">DICPUDRAFT_77196</name>
</gene>
<evidence type="ECO:0000256" key="2">
    <source>
        <dbReference type="SAM" id="SignalP"/>
    </source>
</evidence>
<evidence type="ECO:0000256" key="1">
    <source>
        <dbReference type="SAM" id="Phobius"/>
    </source>
</evidence>
<dbReference type="KEGG" id="dpp:DICPUDRAFT_77196"/>
<evidence type="ECO:0000313" key="3">
    <source>
        <dbReference type="EMBL" id="EGC37185.1"/>
    </source>
</evidence>
<feature type="signal peptide" evidence="2">
    <location>
        <begin position="1"/>
        <end position="22"/>
    </location>
</feature>
<reference evidence="4" key="1">
    <citation type="journal article" date="2011" name="Genome Biol.">
        <title>Comparative genomics of the social amoebae Dictyostelium discoideum and Dictyostelium purpureum.</title>
        <authorList>
            <consortium name="US DOE Joint Genome Institute (JGI-PGF)"/>
            <person name="Sucgang R."/>
            <person name="Kuo A."/>
            <person name="Tian X."/>
            <person name="Salerno W."/>
            <person name="Parikh A."/>
            <person name="Feasley C.L."/>
            <person name="Dalin E."/>
            <person name="Tu H."/>
            <person name="Huang E."/>
            <person name="Barry K."/>
            <person name="Lindquist E."/>
            <person name="Shapiro H."/>
            <person name="Bruce D."/>
            <person name="Schmutz J."/>
            <person name="Salamov A."/>
            <person name="Fey P."/>
            <person name="Gaudet P."/>
            <person name="Anjard C."/>
            <person name="Babu M.M."/>
            <person name="Basu S."/>
            <person name="Bushmanova Y."/>
            <person name="van der Wel H."/>
            <person name="Katoh-Kurasawa M."/>
            <person name="Dinh C."/>
            <person name="Coutinho P.M."/>
            <person name="Saito T."/>
            <person name="Elias M."/>
            <person name="Schaap P."/>
            <person name="Kay R.R."/>
            <person name="Henrissat B."/>
            <person name="Eichinger L."/>
            <person name="Rivero F."/>
            <person name="Putnam N.H."/>
            <person name="West C.M."/>
            <person name="Loomis W.F."/>
            <person name="Chisholm R.L."/>
            <person name="Shaulsky G."/>
            <person name="Strassmann J.E."/>
            <person name="Queller D.C."/>
            <person name="Kuspa A."/>
            <person name="Grigoriev I.V."/>
        </authorList>
    </citation>
    <scope>NUCLEOTIDE SEQUENCE [LARGE SCALE GENOMIC DNA]</scope>
    <source>
        <strain evidence="4">QSDP1</strain>
    </source>
</reference>
<dbReference type="VEuPathDB" id="AmoebaDB:DICPUDRAFT_77196"/>
<keyword evidence="1" id="KW-1133">Transmembrane helix</keyword>
<protein>
    <submittedName>
        <fullName evidence="3">Uncharacterized protein</fullName>
    </submittedName>
</protein>
<feature type="transmembrane region" description="Helical" evidence="1">
    <location>
        <begin position="67"/>
        <end position="85"/>
    </location>
</feature>
<dbReference type="Proteomes" id="UP000001064">
    <property type="component" value="Unassembled WGS sequence"/>
</dbReference>